<name>T1AK38_9ZZZZ</name>
<dbReference type="Gene3D" id="3.90.1750.20">
    <property type="entry name" value="Putative Large Serine Recombinase, Chain B, Domain 2"/>
    <property type="match status" value="1"/>
</dbReference>
<reference evidence="3" key="2">
    <citation type="journal article" date="2014" name="ISME J.">
        <title>Microbial stratification in low pH oxic and suboxic macroscopic growths along an acid mine drainage.</title>
        <authorList>
            <person name="Mendez-Garcia C."/>
            <person name="Mesa V."/>
            <person name="Sprenger R.R."/>
            <person name="Richter M."/>
            <person name="Diez M.S."/>
            <person name="Solano J."/>
            <person name="Bargiela R."/>
            <person name="Golyshina O.V."/>
            <person name="Manteca A."/>
            <person name="Ramos J.L."/>
            <person name="Gallego J.R."/>
            <person name="Llorente I."/>
            <person name="Martins Dos Santos V.A."/>
            <person name="Jensen O.N."/>
            <person name="Pelaez A.I."/>
            <person name="Sanchez J."/>
            <person name="Ferrer M."/>
        </authorList>
    </citation>
    <scope>NUCLEOTIDE SEQUENCE</scope>
</reference>
<dbReference type="Pfam" id="PF07508">
    <property type="entry name" value="Recombinase"/>
    <property type="match status" value="1"/>
</dbReference>
<feature type="domain" description="Recombinase" evidence="2">
    <location>
        <begin position="1"/>
        <end position="109"/>
    </location>
</feature>
<reference evidence="3" key="1">
    <citation type="submission" date="2013-08" db="EMBL/GenBank/DDBJ databases">
        <authorList>
            <person name="Mendez C."/>
            <person name="Richter M."/>
            <person name="Ferrer M."/>
            <person name="Sanchez J."/>
        </authorList>
    </citation>
    <scope>NUCLEOTIDE SEQUENCE</scope>
</reference>
<feature type="non-terminal residue" evidence="3">
    <location>
        <position position="1"/>
    </location>
</feature>
<dbReference type="GO" id="GO:0003677">
    <property type="term" value="F:DNA binding"/>
    <property type="evidence" value="ECO:0007669"/>
    <property type="project" value="InterPro"/>
</dbReference>
<proteinExistence type="predicted"/>
<dbReference type="GO" id="GO:0000150">
    <property type="term" value="F:DNA strand exchange activity"/>
    <property type="evidence" value="ECO:0007669"/>
    <property type="project" value="InterPro"/>
</dbReference>
<protein>
    <submittedName>
        <fullName evidence="3">Resolvase domain-containing protein</fullName>
    </submittedName>
</protein>
<comment type="caution">
    <text evidence="3">The sequence shown here is derived from an EMBL/GenBank/DDBJ whole genome shotgun (WGS) entry which is preliminary data.</text>
</comment>
<dbReference type="PANTHER" id="PTHR30461:SF23">
    <property type="entry name" value="DNA RECOMBINASE-RELATED"/>
    <property type="match status" value="1"/>
</dbReference>
<gene>
    <name evidence="3" type="ORF">B1A_15931</name>
</gene>
<evidence type="ECO:0000256" key="1">
    <source>
        <dbReference type="SAM" id="Coils"/>
    </source>
</evidence>
<evidence type="ECO:0000313" key="3">
    <source>
        <dbReference type="EMBL" id="EQD42415.1"/>
    </source>
</evidence>
<dbReference type="InterPro" id="IPR038109">
    <property type="entry name" value="DNA_bind_recomb_sf"/>
</dbReference>
<dbReference type="PROSITE" id="PS51737">
    <property type="entry name" value="RECOMBINASE_DNA_BIND"/>
    <property type="match status" value="1"/>
</dbReference>
<feature type="coiled-coil region" evidence="1">
    <location>
        <begin position="195"/>
        <end position="261"/>
    </location>
</feature>
<evidence type="ECO:0000259" key="2">
    <source>
        <dbReference type="PROSITE" id="PS51737"/>
    </source>
</evidence>
<dbReference type="InterPro" id="IPR050639">
    <property type="entry name" value="SSR_resolvase"/>
</dbReference>
<accession>T1AK38</accession>
<dbReference type="EMBL" id="AUZX01011697">
    <property type="protein sequence ID" value="EQD42415.1"/>
    <property type="molecule type" value="Genomic_DNA"/>
</dbReference>
<dbReference type="InterPro" id="IPR011109">
    <property type="entry name" value="DNA_bind_recombinase_dom"/>
</dbReference>
<dbReference type="PANTHER" id="PTHR30461">
    <property type="entry name" value="DNA-INVERTASE FROM LAMBDOID PROPHAGE"/>
    <property type="match status" value="1"/>
</dbReference>
<organism evidence="3">
    <name type="scientific">mine drainage metagenome</name>
    <dbReference type="NCBI Taxonomy" id="410659"/>
    <lineage>
        <taxon>unclassified sequences</taxon>
        <taxon>metagenomes</taxon>
        <taxon>ecological metagenomes</taxon>
    </lineage>
</organism>
<keyword evidence="1" id="KW-0175">Coiled coil</keyword>
<sequence length="533" mass="59568">GSARRVWLWFCSQGLRFPLHSNTLQDIRWVTPTYTKIHQILTNPFYAGVYVYGRTLQLSYIDESGRVRKRSKKRPRTEWPVFIRDHHLGFIDWATFETNQKRLAQNTRPKPHQGGGAVREGTALLQGIAACGGCGRRLKVHYTGRASTPGYHCAGKTIANGRGEYCLNVGGCQIDAAVAAVFLAALAPAGLEASLKAAEQLEADHETTVEQFRRDVERARYGAQRAERRYRAVDPDNRLVARGLEAEWEGALRELKAAEAELARREHTRPLVLTSEERASLLALGKDLSAVWSAPTTTDRDRKELLRTLLEEVVMTVAREKFNAHLTLRWHGGLLSELDVPLPRSRPATVRTEEGTIALLRRLAVHYPDSVIAGILNRQGRTTATDLSFTANRVSSLRTHWEIPCFESTDHTPDGDCMTIERAAQTLGLAPSTLHRWLNDGFIAGEQVTPGAPWRIRMTEGLRSLFVENAPAGYVKMFKAMNLLGVSRQTILQRVKRGELKAVHVSRGRAKGIRIQVPAALPDLFKTQSTDRV</sequence>
<dbReference type="AlphaFoldDB" id="T1AK38"/>